<dbReference type="InterPro" id="IPR012337">
    <property type="entry name" value="RNaseH-like_sf"/>
</dbReference>
<dbReference type="EMBL" id="QEAO01000021">
    <property type="protein sequence ID" value="TPX33400.1"/>
    <property type="molecule type" value="Genomic_DNA"/>
</dbReference>
<dbReference type="STRING" id="1806994.A0A507BVG9"/>
<comment type="subcellular location">
    <subcellularLocation>
        <location evidence="1">Cytoplasm</location>
    </subcellularLocation>
</comment>
<evidence type="ECO:0000313" key="9">
    <source>
        <dbReference type="EMBL" id="TPX33400.1"/>
    </source>
</evidence>
<reference evidence="9 10" key="1">
    <citation type="journal article" date="2019" name="Sci. Rep.">
        <title>Comparative genomics of chytrid fungi reveal insights into the obligate biotrophic and pathogenic lifestyle of Synchytrium endobioticum.</title>
        <authorList>
            <person name="van de Vossenberg B.T.L.H."/>
            <person name="Warris S."/>
            <person name="Nguyen H.D.T."/>
            <person name="van Gent-Pelzer M.P.E."/>
            <person name="Joly D.L."/>
            <person name="van de Geest H.C."/>
            <person name="Bonants P.J.M."/>
            <person name="Smith D.S."/>
            <person name="Levesque C.A."/>
            <person name="van der Lee T.A.J."/>
        </authorList>
    </citation>
    <scope>NUCLEOTIDE SEQUENCE [LARGE SCALE GENOMIC DNA]</scope>
    <source>
        <strain evidence="9 10">JEL517</strain>
    </source>
</reference>
<dbReference type="InterPro" id="IPR051274">
    <property type="entry name" value="3-5_Exoribonuclease"/>
</dbReference>
<proteinExistence type="predicted"/>
<protein>
    <recommendedName>
        <fullName evidence="8">SAP domain-containing protein</fullName>
    </recommendedName>
</protein>
<feature type="domain" description="SAP" evidence="8">
    <location>
        <begin position="81"/>
        <end position="115"/>
    </location>
</feature>
<evidence type="ECO:0000256" key="4">
    <source>
        <dbReference type="ARBA" id="ARBA00022801"/>
    </source>
</evidence>
<dbReference type="Proteomes" id="UP000319731">
    <property type="component" value="Unassembled WGS sequence"/>
</dbReference>
<evidence type="ECO:0000256" key="3">
    <source>
        <dbReference type="ARBA" id="ARBA00022722"/>
    </source>
</evidence>
<dbReference type="Gene3D" id="1.10.720.30">
    <property type="entry name" value="SAP domain"/>
    <property type="match status" value="1"/>
</dbReference>
<dbReference type="CDD" id="cd06133">
    <property type="entry name" value="ERI-1_3'hExo_like"/>
    <property type="match status" value="1"/>
</dbReference>
<name>A0A507BVG9_9FUNG</name>
<keyword evidence="5" id="KW-0269">Exonuclease</keyword>
<sequence>MTVASPPELGLNGLAVNNVENEKHEELHSHVVDYDEAELDETIIDPNDDPIITYGICSKGVLDVQDIIDTSTLTPQTSSSSATPVVDKLKDDLEAMGLSTKGTKAELKARLSKAKKRAKKPPPPKLLNYHYETGHVRVIRDDEDATNKWRQSQLGRDWDAHEADVEDDDNLDPNSSDRKQPYDFICVLDVEATCEGDSSEDFPHEIIELPVILIDGQRGEIIDEFHSYVRPVYNPILSSFCKNLTGITQEQVDSSPPFPTVVGMLDQWLAKRCGKYPFRRLLFVTDGPWDLRDFVRKQCEISIIDRPPYWRRFLDLRRAFTDSYPHPRSSLSGMLNCLGMTFEGREHSGIDDARNIARIVLRMMKDDIVIKENVELKLSKRKLGKRNRVHYTKGSNENEGWIEGNHVLM</sequence>
<dbReference type="SMART" id="SM00479">
    <property type="entry name" value="EXOIII"/>
    <property type="match status" value="1"/>
</dbReference>
<keyword evidence="10" id="KW-1185">Reference proteome</keyword>
<dbReference type="InterPro" id="IPR036397">
    <property type="entry name" value="RNaseH_sf"/>
</dbReference>
<evidence type="ECO:0000259" key="8">
    <source>
        <dbReference type="PROSITE" id="PS50800"/>
    </source>
</evidence>
<dbReference type="Pfam" id="PF00929">
    <property type="entry name" value="RNase_T"/>
    <property type="match status" value="1"/>
</dbReference>
<dbReference type="PANTHER" id="PTHR23044:SF61">
    <property type="entry name" value="3'-5' EXORIBONUCLEASE 1-RELATED"/>
    <property type="match status" value="1"/>
</dbReference>
<evidence type="ECO:0000256" key="1">
    <source>
        <dbReference type="ARBA" id="ARBA00004496"/>
    </source>
</evidence>
<dbReference type="GO" id="GO:0003676">
    <property type="term" value="F:nucleic acid binding"/>
    <property type="evidence" value="ECO:0007669"/>
    <property type="project" value="InterPro"/>
</dbReference>
<dbReference type="PROSITE" id="PS50800">
    <property type="entry name" value="SAP"/>
    <property type="match status" value="1"/>
</dbReference>
<dbReference type="SUPFAM" id="SSF53098">
    <property type="entry name" value="Ribonuclease H-like"/>
    <property type="match status" value="1"/>
</dbReference>
<dbReference type="Pfam" id="PF02037">
    <property type="entry name" value="SAP"/>
    <property type="match status" value="1"/>
</dbReference>
<feature type="region of interest" description="Disordered" evidence="7">
    <location>
        <begin position="153"/>
        <end position="177"/>
    </location>
</feature>
<dbReference type="InterPro" id="IPR047201">
    <property type="entry name" value="ERI-1_3'hExo-like"/>
</dbReference>
<keyword evidence="4" id="KW-0378">Hydrolase</keyword>
<dbReference type="GO" id="GO:0005737">
    <property type="term" value="C:cytoplasm"/>
    <property type="evidence" value="ECO:0007669"/>
    <property type="project" value="UniProtKB-SubCell"/>
</dbReference>
<dbReference type="GO" id="GO:0031047">
    <property type="term" value="P:regulatory ncRNA-mediated gene silencing"/>
    <property type="evidence" value="ECO:0007669"/>
    <property type="project" value="UniProtKB-KW"/>
</dbReference>
<dbReference type="PANTHER" id="PTHR23044">
    <property type="entry name" value="3'-5' EXONUCLEASE ERI1-RELATED"/>
    <property type="match status" value="1"/>
</dbReference>
<dbReference type="RefSeq" id="XP_031024412.1">
    <property type="nucleotide sequence ID" value="XM_031169612.1"/>
</dbReference>
<evidence type="ECO:0000256" key="2">
    <source>
        <dbReference type="ARBA" id="ARBA00022490"/>
    </source>
</evidence>
<gene>
    <name evidence="9" type="ORF">SmJEL517_g03684</name>
</gene>
<keyword evidence="2" id="KW-0963">Cytoplasm</keyword>
<comment type="caution">
    <text evidence="9">The sequence shown here is derived from an EMBL/GenBank/DDBJ whole genome shotgun (WGS) entry which is preliminary data.</text>
</comment>
<dbReference type="OrthoDB" id="448399at2759"/>
<evidence type="ECO:0000256" key="7">
    <source>
        <dbReference type="SAM" id="MobiDB-lite"/>
    </source>
</evidence>
<keyword evidence="6" id="KW-0943">RNA-mediated gene silencing</keyword>
<evidence type="ECO:0000313" key="10">
    <source>
        <dbReference type="Proteomes" id="UP000319731"/>
    </source>
</evidence>
<dbReference type="InterPro" id="IPR003034">
    <property type="entry name" value="SAP_dom"/>
</dbReference>
<dbReference type="GO" id="GO:0000175">
    <property type="term" value="F:3'-5'-RNA exonuclease activity"/>
    <property type="evidence" value="ECO:0007669"/>
    <property type="project" value="InterPro"/>
</dbReference>
<dbReference type="InterPro" id="IPR013520">
    <property type="entry name" value="Ribonucl_H"/>
</dbReference>
<dbReference type="AlphaFoldDB" id="A0A507BVG9"/>
<evidence type="ECO:0000256" key="5">
    <source>
        <dbReference type="ARBA" id="ARBA00022839"/>
    </source>
</evidence>
<accession>A0A507BVG9</accession>
<keyword evidence="3" id="KW-0540">Nuclease</keyword>
<organism evidence="9 10">
    <name type="scientific">Synchytrium microbalum</name>
    <dbReference type="NCBI Taxonomy" id="1806994"/>
    <lineage>
        <taxon>Eukaryota</taxon>
        <taxon>Fungi</taxon>
        <taxon>Fungi incertae sedis</taxon>
        <taxon>Chytridiomycota</taxon>
        <taxon>Chytridiomycota incertae sedis</taxon>
        <taxon>Chytridiomycetes</taxon>
        <taxon>Synchytriales</taxon>
        <taxon>Synchytriaceae</taxon>
        <taxon>Synchytrium</taxon>
    </lineage>
</organism>
<dbReference type="SUPFAM" id="SSF68906">
    <property type="entry name" value="SAP domain"/>
    <property type="match status" value="1"/>
</dbReference>
<dbReference type="Gene3D" id="3.30.420.10">
    <property type="entry name" value="Ribonuclease H-like superfamily/Ribonuclease H"/>
    <property type="match status" value="1"/>
</dbReference>
<dbReference type="InterPro" id="IPR036361">
    <property type="entry name" value="SAP_dom_sf"/>
</dbReference>
<dbReference type="GeneID" id="42004909"/>
<evidence type="ECO:0000256" key="6">
    <source>
        <dbReference type="ARBA" id="ARBA00023158"/>
    </source>
</evidence>